<organism evidence="1 2">
    <name type="scientific">Nonomuraea marmarensis</name>
    <dbReference type="NCBI Taxonomy" id="3351344"/>
    <lineage>
        <taxon>Bacteria</taxon>
        <taxon>Bacillati</taxon>
        <taxon>Actinomycetota</taxon>
        <taxon>Actinomycetes</taxon>
        <taxon>Streptosporangiales</taxon>
        <taxon>Streptosporangiaceae</taxon>
        <taxon>Nonomuraea</taxon>
    </lineage>
</organism>
<dbReference type="Proteomes" id="UP001603978">
    <property type="component" value="Unassembled WGS sequence"/>
</dbReference>
<comment type="caution">
    <text evidence="1">The sequence shown here is derived from an EMBL/GenBank/DDBJ whole genome shotgun (WGS) entry which is preliminary data.</text>
</comment>
<proteinExistence type="predicted"/>
<evidence type="ECO:0000313" key="1">
    <source>
        <dbReference type="EMBL" id="MFG1709528.1"/>
    </source>
</evidence>
<name>A0ABW7AR85_9ACTN</name>
<dbReference type="RefSeq" id="WP_393174389.1">
    <property type="nucleotide sequence ID" value="NZ_JBICRM010000037.1"/>
</dbReference>
<gene>
    <name evidence="1" type="ORF">ACFLIM_40730</name>
</gene>
<dbReference type="EMBL" id="JBICRM010000037">
    <property type="protein sequence ID" value="MFG1709528.1"/>
    <property type="molecule type" value="Genomic_DNA"/>
</dbReference>
<accession>A0ABW7AR85</accession>
<protein>
    <submittedName>
        <fullName evidence="1">Uncharacterized protein</fullName>
    </submittedName>
</protein>
<evidence type="ECO:0000313" key="2">
    <source>
        <dbReference type="Proteomes" id="UP001603978"/>
    </source>
</evidence>
<keyword evidence="2" id="KW-1185">Reference proteome</keyword>
<sequence>MTAMSLIAGAWPAAADGEVVDYGHQEPRVGMHARAALGAVLGDQFGEGRVE</sequence>
<reference evidence="1 2" key="1">
    <citation type="submission" date="2024-10" db="EMBL/GenBank/DDBJ databases">
        <authorList>
            <person name="Topkara A.R."/>
            <person name="Saygin H."/>
        </authorList>
    </citation>
    <scope>NUCLEOTIDE SEQUENCE [LARGE SCALE GENOMIC DNA]</scope>
    <source>
        <strain evidence="1 2">M3C6</strain>
    </source>
</reference>